<dbReference type="Proteomes" id="UP000004995">
    <property type="component" value="Unassembled WGS sequence"/>
</dbReference>
<evidence type="ECO:0000313" key="3">
    <source>
        <dbReference type="Proteomes" id="UP000004995"/>
    </source>
</evidence>
<dbReference type="FunCoup" id="K3XWQ4">
    <property type="interactions" value="218"/>
</dbReference>
<keyword evidence="3" id="KW-1185">Reference proteome</keyword>
<dbReference type="ExpressionAtlas" id="K3XWQ4">
    <property type="expression patterns" value="baseline"/>
</dbReference>
<dbReference type="PANTHER" id="PTHR33074:SF62">
    <property type="entry name" value="EXPRESSED PROTEIN"/>
    <property type="match status" value="1"/>
</dbReference>
<dbReference type="eggNOG" id="ENOG502R3GK">
    <property type="taxonomic scope" value="Eukaryota"/>
</dbReference>
<gene>
    <name evidence="2" type="primary">LOC101762028</name>
</gene>
<proteinExistence type="predicted"/>
<accession>K3XWQ4</accession>
<protein>
    <recommendedName>
        <fullName evidence="1">DUF1618 domain-containing protein</fullName>
    </recommendedName>
</protein>
<dbReference type="Gramene" id="KQL12129">
    <property type="protein sequence ID" value="KQL12129"/>
    <property type="gene ID" value="SETIT_006362mg"/>
</dbReference>
<dbReference type="PANTHER" id="PTHR33074">
    <property type="entry name" value="EXPRESSED PROTEIN-RELATED"/>
    <property type="match status" value="1"/>
</dbReference>
<dbReference type="Pfam" id="PF07762">
    <property type="entry name" value="DUF1618"/>
    <property type="match status" value="1"/>
</dbReference>
<reference evidence="3" key="1">
    <citation type="journal article" date="2012" name="Nat. Biotechnol.">
        <title>Reference genome sequence of the model plant Setaria.</title>
        <authorList>
            <person name="Bennetzen J.L."/>
            <person name="Schmutz J."/>
            <person name="Wang H."/>
            <person name="Percifield R."/>
            <person name="Hawkins J."/>
            <person name="Pontaroli A.C."/>
            <person name="Estep M."/>
            <person name="Feng L."/>
            <person name="Vaughn J.N."/>
            <person name="Grimwood J."/>
            <person name="Jenkins J."/>
            <person name="Barry K."/>
            <person name="Lindquist E."/>
            <person name="Hellsten U."/>
            <person name="Deshpande S."/>
            <person name="Wang X."/>
            <person name="Wu X."/>
            <person name="Mitros T."/>
            <person name="Triplett J."/>
            <person name="Yang X."/>
            <person name="Ye C.Y."/>
            <person name="Mauro-Herrera M."/>
            <person name="Wang L."/>
            <person name="Li P."/>
            <person name="Sharma M."/>
            <person name="Sharma R."/>
            <person name="Ronald P.C."/>
            <person name="Panaud O."/>
            <person name="Kellogg E.A."/>
            <person name="Brutnell T.P."/>
            <person name="Doust A.N."/>
            <person name="Tuskan G.A."/>
            <person name="Rokhsar D."/>
            <person name="Devos K.M."/>
        </authorList>
    </citation>
    <scope>NUCLEOTIDE SEQUENCE [LARGE SCALE GENOMIC DNA]</scope>
    <source>
        <strain evidence="3">cv. Yugu1</strain>
    </source>
</reference>
<sequence>MASISLSNCVLLHADGFHGNFLLRNATTAMAFTSRGTSIAASLSCPERPLLPTILFVECSGVDFTSEPPRIVRAVENIILFSVLIGPRLPDLSPCDYDYFVYRVGEVPSLQRLPSPLPTFQDEDAGLLLCGDDDFIVAALIATNKSGVYDLHRFDSRTWTWSQEVVPLVAPQAAFPFKITMNSIRLGYHLTSTVITIGGEGGTMGWVDLWRGILICDVLHRKPELRGVPLPVPMDLLTCNNGRGADIGGCGKSLRGIAVINQSLRFVHLEAIVSTTFKTLPTDSDSDEETAVPHSLMSDWVITTWSNSKMSTSWDDWIKDCEAKASHTTIQSKPKSKMLNSGLLSPEGANQVRALQNLWVSHPAPGINDDVVYLLARVRFRDPKAFVIALDARKNVLLGSAEFATEKKRGDGVMYFPSNISKYIAPEARVLPITKGTALIKYCSCKLNPAPRYGSGSTKMSSKLMRIPDH</sequence>
<evidence type="ECO:0000259" key="1">
    <source>
        <dbReference type="Pfam" id="PF07762"/>
    </source>
</evidence>
<evidence type="ECO:0000313" key="2">
    <source>
        <dbReference type="EnsemblPlants" id="KQL12129"/>
    </source>
</evidence>
<dbReference type="OMA" id="TITTWNN"/>
<dbReference type="EnsemblPlants" id="KQL12129">
    <property type="protein sequence ID" value="KQL12129"/>
    <property type="gene ID" value="SETIT_006362mg"/>
</dbReference>
<name>K3XWQ4_SETIT</name>
<feature type="domain" description="DUF1618" evidence="1">
    <location>
        <begin position="206"/>
        <end position="373"/>
    </location>
</feature>
<dbReference type="InParanoid" id="K3XWQ4"/>
<reference evidence="2" key="2">
    <citation type="submission" date="2018-08" db="UniProtKB">
        <authorList>
            <consortium name="EnsemblPlants"/>
        </authorList>
    </citation>
    <scope>IDENTIFICATION</scope>
    <source>
        <strain evidence="2">Yugu1</strain>
    </source>
</reference>
<organism evidence="2 3">
    <name type="scientific">Setaria italica</name>
    <name type="common">Foxtail millet</name>
    <name type="synonym">Panicum italicum</name>
    <dbReference type="NCBI Taxonomy" id="4555"/>
    <lineage>
        <taxon>Eukaryota</taxon>
        <taxon>Viridiplantae</taxon>
        <taxon>Streptophyta</taxon>
        <taxon>Embryophyta</taxon>
        <taxon>Tracheophyta</taxon>
        <taxon>Spermatophyta</taxon>
        <taxon>Magnoliopsida</taxon>
        <taxon>Liliopsida</taxon>
        <taxon>Poales</taxon>
        <taxon>Poaceae</taxon>
        <taxon>PACMAD clade</taxon>
        <taxon>Panicoideae</taxon>
        <taxon>Panicodae</taxon>
        <taxon>Paniceae</taxon>
        <taxon>Cenchrinae</taxon>
        <taxon>Setaria</taxon>
    </lineage>
</organism>
<dbReference type="InterPro" id="IPR011676">
    <property type="entry name" value="DUF1618"/>
</dbReference>
<dbReference type="AlphaFoldDB" id="K3XWQ4"/>
<dbReference type="HOGENOM" id="CLU_008956_6_2_1"/>
<dbReference type="EMBL" id="AGNK02002697">
    <property type="status" value="NOT_ANNOTATED_CDS"/>
    <property type="molecule type" value="Genomic_DNA"/>
</dbReference>